<dbReference type="Pfam" id="PF18322">
    <property type="entry name" value="CLIP_1"/>
    <property type="match status" value="1"/>
</dbReference>
<feature type="chain" id="PRO_5040205127" description="Peptidase S1 domain-containing protein" evidence="3">
    <location>
        <begin position="18"/>
        <end position="395"/>
    </location>
</feature>
<dbReference type="AlphaFoldDB" id="A0A9P0GAF0"/>
<name>A0A9P0GAF0_9CUCU</name>
<protein>
    <recommendedName>
        <fullName evidence="4">Peptidase S1 domain-containing protein</fullName>
    </recommendedName>
</protein>
<dbReference type="GO" id="GO:0004252">
    <property type="term" value="F:serine-type endopeptidase activity"/>
    <property type="evidence" value="ECO:0007669"/>
    <property type="project" value="InterPro"/>
</dbReference>
<feature type="signal peptide" evidence="3">
    <location>
        <begin position="1"/>
        <end position="17"/>
    </location>
</feature>
<dbReference type="InterPro" id="IPR001314">
    <property type="entry name" value="Peptidase_S1A"/>
</dbReference>
<proteinExistence type="inferred from homology"/>
<dbReference type="Proteomes" id="UP001153636">
    <property type="component" value="Chromosome 2"/>
</dbReference>
<feature type="domain" description="Peptidase S1" evidence="4">
    <location>
        <begin position="134"/>
        <end position="392"/>
    </location>
</feature>
<keyword evidence="1" id="KW-1015">Disulfide bond</keyword>
<reference evidence="5" key="1">
    <citation type="submission" date="2022-01" db="EMBL/GenBank/DDBJ databases">
        <authorList>
            <person name="King R."/>
        </authorList>
    </citation>
    <scope>NUCLEOTIDE SEQUENCE</scope>
</reference>
<evidence type="ECO:0000313" key="6">
    <source>
        <dbReference type="Proteomes" id="UP001153636"/>
    </source>
</evidence>
<organism evidence="5 6">
    <name type="scientific">Psylliodes chrysocephalus</name>
    <dbReference type="NCBI Taxonomy" id="3402493"/>
    <lineage>
        <taxon>Eukaryota</taxon>
        <taxon>Metazoa</taxon>
        <taxon>Ecdysozoa</taxon>
        <taxon>Arthropoda</taxon>
        <taxon>Hexapoda</taxon>
        <taxon>Insecta</taxon>
        <taxon>Pterygota</taxon>
        <taxon>Neoptera</taxon>
        <taxon>Endopterygota</taxon>
        <taxon>Coleoptera</taxon>
        <taxon>Polyphaga</taxon>
        <taxon>Cucujiformia</taxon>
        <taxon>Chrysomeloidea</taxon>
        <taxon>Chrysomelidae</taxon>
        <taxon>Galerucinae</taxon>
        <taxon>Alticini</taxon>
        <taxon>Psylliodes</taxon>
    </lineage>
</organism>
<comment type="similarity">
    <text evidence="2">Belongs to the peptidase S1 family. CLIP subfamily.</text>
</comment>
<keyword evidence="6" id="KW-1185">Reference proteome</keyword>
<gene>
    <name evidence="5" type="ORF">PSYICH_LOCUS7554</name>
</gene>
<dbReference type="FunFam" id="2.40.10.10:FF:000002">
    <property type="entry name" value="Transmembrane protease serine"/>
    <property type="match status" value="1"/>
</dbReference>
<dbReference type="InterPro" id="IPR009003">
    <property type="entry name" value="Peptidase_S1_PA"/>
</dbReference>
<accession>A0A9P0GAF0</accession>
<feature type="non-terminal residue" evidence="5">
    <location>
        <position position="395"/>
    </location>
</feature>
<evidence type="ECO:0000259" key="4">
    <source>
        <dbReference type="PROSITE" id="PS50240"/>
    </source>
</evidence>
<evidence type="ECO:0000256" key="1">
    <source>
        <dbReference type="ARBA" id="ARBA00023157"/>
    </source>
</evidence>
<dbReference type="Gene3D" id="2.40.10.10">
    <property type="entry name" value="Trypsin-like serine proteases"/>
    <property type="match status" value="2"/>
</dbReference>
<dbReference type="GO" id="GO:0006508">
    <property type="term" value="P:proteolysis"/>
    <property type="evidence" value="ECO:0007669"/>
    <property type="project" value="InterPro"/>
</dbReference>
<keyword evidence="3" id="KW-0732">Signal</keyword>
<dbReference type="PROSITE" id="PS50240">
    <property type="entry name" value="TRYPSIN_DOM"/>
    <property type="match status" value="1"/>
</dbReference>
<dbReference type="OrthoDB" id="6261922at2759"/>
<evidence type="ECO:0000256" key="2">
    <source>
        <dbReference type="ARBA" id="ARBA00024195"/>
    </source>
</evidence>
<dbReference type="InterPro" id="IPR051487">
    <property type="entry name" value="Ser/Thr_Proteases_Immune/Dev"/>
</dbReference>
<dbReference type="InterPro" id="IPR043504">
    <property type="entry name" value="Peptidase_S1_PA_chymotrypsin"/>
</dbReference>
<dbReference type="PANTHER" id="PTHR24256">
    <property type="entry name" value="TRYPTASE-RELATED"/>
    <property type="match status" value="1"/>
</dbReference>
<evidence type="ECO:0000256" key="3">
    <source>
        <dbReference type="SAM" id="SignalP"/>
    </source>
</evidence>
<dbReference type="CDD" id="cd00190">
    <property type="entry name" value="Tryp_SPc"/>
    <property type="match status" value="1"/>
</dbReference>
<dbReference type="SUPFAM" id="SSF50494">
    <property type="entry name" value="Trypsin-like serine proteases"/>
    <property type="match status" value="1"/>
</dbReference>
<dbReference type="InterPro" id="IPR001254">
    <property type="entry name" value="Trypsin_dom"/>
</dbReference>
<sequence>MFNKLLLLLLINGLVAADPATGVSRFKRQVKVSIEEDNRIIEVFNNCRCVFHYQCSSNNTVVTNGKNLIDIRINENPSYDKRNETLICKGGKFDGEIICCGTNSITTTNDTSTNPRSPDVIIDAPDTSNPSKHMCGTQRTKINVRISTDDENSIDGEFPWIAAIYKKKKNGNRWDFHCSGTLINPKVILTANHYFHRKNPEDFKVILNGNIELPKLGNDIEHERNLIEIVHHPQYYGGALYNDAALLILDKPMESSKTNSINSICLPPDEVIDSGRCLVAGWGKGSEEDGIPILKKVEVPLLNFNRCQNLLRKTRLGASFDLHNSFMCAGGEKDRDACKGDGGSPLMCTLPSSNRYYHAGIVSWGIGCGQEDVPGVYASTTKMKNWILEELRKRN</sequence>
<dbReference type="SMART" id="SM00020">
    <property type="entry name" value="Tryp_SPc"/>
    <property type="match status" value="1"/>
</dbReference>
<dbReference type="InterPro" id="IPR041515">
    <property type="entry name" value="PPAF-2-like_Clip"/>
</dbReference>
<evidence type="ECO:0000313" key="5">
    <source>
        <dbReference type="EMBL" id="CAH1105948.1"/>
    </source>
</evidence>
<dbReference type="Pfam" id="PF00089">
    <property type="entry name" value="Trypsin"/>
    <property type="match status" value="1"/>
</dbReference>
<dbReference type="EMBL" id="OV651814">
    <property type="protein sequence ID" value="CAH1105948.1"/>
    <property type="molecule type" value="Genomic_DNA"/>
</dbReference>
<dbReference type="PRINTS" id="PR00722">
    <property type="entry name" value="CHYMOTRYPSIN"/>
</dbReference>